<comment type="caution">
    <text evidence="1">The sequence shown here is derived from an EMBL/GenBank/DDBJ whole genome shotgun (WGS) entry which is preliminary data.</text>
</comment>
<name>A0ACC2XWN0_9TREE</name>
<dbReference type="EMBL" id="JASBWV010000001">
    <property type="protein sequence ID" value="KAJ9127739.1"/>
    <property type="molecule type" value="Genomic_DNA"/>
</dbReference>
<evidence type="ECO:0000313" key="1">
    <source>
        <dbReference type="EMBL" id="KAJ9127739.1"/>
    </source>
</evidence>
<sequence length="483" mass="52500">MDSARARTQQADNIVDLSASPPLKPTNLPSVETTTLHSRYAGQTIQNMPKGSLPSNGQYPSTPPRTSGYDSPPTTPKGHPVNLNTNDYLGRQSLIGFLGGGGTGVKPGMKGSMGDRKHVMAAVGGARKSSTAGGKFYPPDQQQPSSASTTFTSTVSYLTRGIPRKIRGPLLVLVFLFFVGAIGFKIAHERADTLERMQAKRFAAGLQKAYVVHPSSAAAHEDVNGAPIGGDAAAQPHAELQPDTYMKKKKNQVMEKAAPPVVVPFDAGHADFTMTKREETAALISVSHRQQSSPIQSFTASHTVRFTQFITSTTNNALPATLNTSEPLDPQLVLDFDYTRSSAAEDLAALVHDTYTMYPVVLFGQMRDPYYREMRKLFSAYVVTPPPLVVEVDQRTDEQVLVGLLERLLGIKELPVLMLNGESAGPWAKIQEVADNGNFMKLIATKSKAKIHEKKLKKRPKGVKDAERAENERILAPKPLVEE</sequence>
<organism evidence="1 2">
    <name type="scientific">Naganishia onofrii</name>
    <dbReference type="NCBI Taxonomy" id="1851511"/>
    <lineage>
        <taxon>Eukaryota</taxon>
        <taxon>Fungi</taxon>
        <taxon>Dikarya</taxon>
        <taxon>Basidiomycota</taxon>
        <taxon>Agaricomycotina</taxon>
        <taxon>Tremellomycetes</taxon>
        <taxon>Filobasidiales</taxon>
        <taxon>Filobasidiaceae</taxon>
        <taxon>Naganishia</taxon>
    </lineage>
</organism>
<proteinExistence type="predicted"/>
<accession>A0ACC2XWN0</accession>
<reference evidence="1" key="1">
    <citation type="submission" date="2023-04" db="EMBL/GenBank/DDBJ databases">
        <title>Draft Genome sequencing of Naganishia species isolated from polar environments using Oxford Nanopore Technology.</title>
        <authorList>
            <person name="Leo P."/>
            <person name="Venkateswaran K."/>
        </authorList>
    </citation>
    <scope>NUCLEOTIDE SEQUENCE</scope>
    <source>
        <strain evidence="1">DBVPG 5303</strain>
    </source>
</reference>
<keyword evidence="2" id="KW-1185">Reference proteome</keyword>
<dbReference type="Proteomes" id="UP001234202">
    <property type="component" value="Unassembled WGS sequence"/>
</dbReference>
<evidence type="ECO:0000313" key="2">
    <source>
        <dbReference type="Proteomes" id="UP001234202"/>
    </source>
</evidence>
<gene>
    <name evidence="1" type="ORF">QFC24_000022</name>
</gene>
<protein>
    <submittedName>
        <fullName evidence="1">Uncharacterized protein</fullName>
    </submittedName>
</protein>